<dbReference type="PANTHER" id="PTHR43034:SF2">
    <property type="entry name" value="ION-TRANSLOCATING OXIDOREDUCTASE COMPLEX SUBUNIT C"/>
    <property type="match status" value="1"/>
</dbReference>
<feature type="binding site" evidence="8">
    <location>
        <position position="414"/>
    </location>
    <ligand>
        <name>[4Fe-4S] cluster</name>
        <dbReference type="ChEBI" id="CHEBI:49883"/>
        <label>2</label>
    </ligand>
</feature>
<dbReference type="Pfam" id="PF12838">
    <property type="entry name" value="Fer4_7"/>
    <property type="match status" value="1"/>
</dbReference>
<dbReference type="EMBL" id="QFXD01000295">
    <property type="protein sequence ID" value="RDH85823.1"/>
    <property type="molecule type" value="Genomic_DNA"/>
</dbReference>
<keyword evidence="3 8" id="KW-0479">Metal-binding</keyword>
<evidence type="ECO:0000256" key="9">
    <source>
        <dbReference type="SAM" id="MobiDB-lite"/>
    </source>
</evidence>
<evidence type="ECO:0000256" key="8">
    <source>
        <dbReference type="HAMAP-Rule" id="MF_00461"/>
    </source>
</evidence>
<dbReference type="InterPro" id="IPR037225">
    <property type="entry name" value="Nuo51_FMN-bd_sf"/>
</dbReference>
<dbReference type="Proteomes" id="UP000255508">
    <property type="component" value="Unassembled WGS sequence"/>
</dbReference>
<dbReference type="SUPFAM" id="SSF142019">
    <property type="entry name" value="Nqo1 FMN-binding domain-like"/>
    <property type="match status" value="1"/>
</dbReference>
<feature type="binding site" evidence="8">
    <location>
        <position position="374"/>
    </location>
    <ligand>
        <name>[4Fe-4S] cluster</name>
        <dbReference type="ChEBI" id="CHEBI:49883"/>
        <label>1</label>
    </ligand>
</feature>
<dbReference type="InterPro" id="IPR017900">
    <property type="entry name" value="4Fe4S_Fe_S_CS"/>
</dbReference>
<dbReference type="GO" id="GO:0051539">
    <property type="term" value="F:4 iron, 4 sulfur cluster binding"/>
    <property type="evidence" value="ECO:0007669"/>
    <property type="project" value="UniProtKB-KW"/>
</dbReference>
<feature type="region of interest" description="Disordered" evidence="9">
    <location>
        <begin position="7"/>
        <end position="28"/>
    </location>
</feature>
<dbReference type="EC" id="7.-.-.-" evidence="8"/>
<evidence type="ECO:0000256" key="7">
    <source>
        <dbReference type="ARBA" id="ARBA00023014"/>
    </source>
</evidence>
<keyword evidence="8" id="KW-1278">Translocase</keyword>
<dbReference type="InterPro" id="IPR017896">
    <property type="entry name" value="4Fe4S_Fe-S-bd"/>
</dbReference>
<evidence type="ECO:0000256" key="5">
    <source>
        <dbReference type="ARBA" id="ARBA00022982"/>
    </source>
</evidence>
<dbReference type="PROSITE" id="PS51379">
    <property type="entry name" value="4FE4S_FER_2"/>
    <property type="match status" value="1"/>
</dbReference>
<feature type="binding site" evidence="8">
    <location>
        <position position="420"/>
    </location>
    <ligand>
        <name>[4Fe-4S] cluster</name>
        <dbReference type="ChEBI" id="CHEBI:49883"/>
        <label>2</label>
    </ligand>
</feature>
<protein>
    <recommendedName>
        <fullName evidence="8">Ion-translocating oxidoreductase complex subunit C</fullName>
        <ecNumber evidence="8">7.-.-.-</ecNumber>
    </recommendedName>
    <alternativeName>
        <fullName evidence="8">Rnf electron transport complex subunit C</fullName>
    </alternativeName>
</protein>
<sequence length="446" mass="48039">MSLFNLFGRPSFNHGTHPPSNKTVTGKTPIRRLPFPGMLVIPLNQHIGKPAIPIVRKGKEVVRGQPIAKADGFVSVPIHAPATGRIKGIELMPTAQGRNAPSILLEVYEGATQEVLWGEEQTIGDMSDEALRQAIQNSGMVGLGGAAFPSHVKLTIPEDKSVDTLVVNGCECEPYLSCDHRMMLEHPRALMRGIRYAMRATGTKQAMIGIEDNKMDAVETLRANLPRDSSISVKAVETKYPQGSEKMLIKSLLGREVPTGGIPAEIGVVVNNVGTLAALGQLLPKGEGLIERVITVAGPGVKHPGNYLVPLGTPIGFVLDQVGYEGSETEFILGGPMMGPAVSALDTPVTKGTSGLLVFNEPNIEAETLRIWPCIKCARCVDACPMHLNPSHLGLLAAKRKYEIMAEEFHLNDCFECGSCSYVCPSNIPLVQYFRIAKAINREQAA</sequence>
<dbReference type="GO" id="GO:0046872">
    <property type="term" value="F:metal ion binding"/>
    <property type="evidence" value="ECO:0007669"/>
    <property type="project" value="UniProtKB-KW"/>
</dbReference>
<feature type="binding site" evidence="8">
    <location>
        <position position="417"/>
    </location>
    <ligand>
        <name>[4Fe-4S] cluster</name>
        <dbReference type="ChEBI" id="CHEBI:49883"/>
        <label>2</label>
    </ligand>
</feature>
<feature type="binding site" evidence="8">
    <location>
        <position position="377"/>
    </location>
    <ligand>
        <name>[4Fe-4S] cluster</name>
        <dbReference type="ChEBI" id="CHEBI:49883"/>
        <label>1</label>
    </ligand>
</feature>
<dbReference type="Pfam" id="PF13375">
    <property type="entry name" value="RnfC_N"/>
    <property type="match status" value="1"/>
</dbReference>
<comment type="subunit">
    <text evidence="8">The complex is composed of six subunits: RnfA, RnfB, RnfC, RnfD, RnfE and RnfG.</text>
</comment>
<reference evidence="11 12" key="1">
    <citation type="journal article" date="2018" name="ISME J.">
        <title>Endosymbiont genomes yield clues of tubeworm success.</title>
        <authorList>
            <person name="Li Y."/>
            <person name="Liles M.R."/>
            <person name="Halanych K.M."/>
        </authorList>
    </citation>
    <scope>NUCLEOTIDE SEQUENCE [LARGE SCALE GENOMIC DNA]</scope>
    <source>
        <strain evidence="11">A1422</strain>
    </source>
</reference>
<keyword evidence="6 8" id="KW-0408">Iron</keyword>
<proteinExistence type="inferred from homology"/>
<dbReference type="GO" id="GO:0022900">
    <property type="term" value="P:electron transport chain"/>
    <property type="evidence" value="ECO:0007669"/>
    <property type="project" value="UniProtKB-UniRule"/>
</dbReference>
<dbReference type="InterPro" id="IPR019554">
    <property type="entry name" value="Soluble_ligand-bd"/>
</dbReference>
<dbReference type="SUPFAM" id="SSF46548">
    <property type="entry name" value="alpha-helical ferredoxin"/>
    <property type="match status" value="1"/>
</dbReference>
<evidence type="ECO:0000256" key="2">
    <source>
        <dbReference type="ARBA" id="ARBA00022485"/>
    </source>
</evidence>
<dbReference type="Pfam" id="PF10531">
    <property type="entry name" value="SLBB"/>
    <property type="match status" value="1"/>
</dbReference>
<dbReference type="HAMAP" id="MF_00461">
    <property type="entry name" value="RsxC_RnfC"/>
    <property type="match status" value="1"/>
</dbReference>
<keyword evidence="2 8" id="KW-0004">4Fe-4S</keyword>
<keyword evidence="8" id="KW-1003">Cell membrane</keyword>
<dbReference type="GO" id="GO:0005886">
    <property type="term" value="C:plasma membrane"/>
    <property type="evidence" value="ECO:0007669"/>
    <property type="project" value="UniProtKB-SubCell"/>
</dbReference>
<feature type="binding site" evidence="8">
    <location>
        <position position="384"/>
    </location>
    <ligand>
        <name>[4Fe-4S] cluster</name>
        <dbReference type="ChEBI" id="CHEBI:49883"/>
        <label>2</label>
    </ligand>
</feature>
<keyword evidence="5 8" id="KW-0249">Electron transport</keyword>
<name>A0A370DLU8_9GAMM</name>
<dbReference type="InterPro" id="IPR026902">
    <property type="entry name" value="RnfC_N"/>
</dbReference>
<dbReference type="PANTHER" id="PTHR43034">
    <property type="entry name" value="ION-TRANSLOCATING OXIDOREDUCTASE COMPLEX SUBUNIT C"/>
    <property type="match status" value="1"/>
</dbReference>
<feature type="binding site" evidence="8">
    <location>
        <position position="424"/>
    </location>
    <ligand>
        <name>[4Fe-4S] cluster</name>
        <dbReference type="ChEBI" id="CHEBI:49883"/>
        <label>1</label>
    </ligand>
</feature>
<dbReference type="AlphaFoldDB" id="A0A370DLU8"/>
<organism evidence="11 12">
    <name type="scientific">endosymbiont of Lamellibrachia luymesi</name>
    <dbReference type="NCBI Taxonomy" id="2200907"/>
    <lineage>
        <taxon>Bacteria</taxon>
        <taxon>Pseudomonadati</taxon>
        <taxon>Pseudomonadota</taxon>
        <taxon>Gammaproteobacteria</taxon>
        <taxon>sulfur-oxidizing symbionts</taxon>
    </lineage>
</organism>
<evidence type="ECO:0000256" key="1">
    <source>
        <dbReference type="ARBA" id="ARBA00022448"/>
    </source>
</evidence>
<keyword evidence="8" id="KW-0472">Membrane</keyword>
<evidence type="ECO:0000256" key="6">
    <source>
        <dbReference type="ARBA" id="ARBA00023004"/>
    </source>
</evidence>
<evidence type="ECO:0000259" key="10">
    <source>
        <dbReference type="PROSITE" id="PS51379"/>
    </source>
</evidence>
<evidence type="ECO:0000313" key="11">
    <source>
        <dbReference type="EMBL" id="RDH85823.1"/>
    </source>
</evidence>
<evidence type="ECO:0000313" key="12">
    <source>
        <dbReference type="Proteomes" id="UP000255508"/>
    </source>
</evidence>
<comment type="caution">
    <text evidence="11">The sequence shown here is derived from an EMBL/GenBank/DDBJ whole genome shotgun (WGS) entry which is preliminary data.</text>
</comment>
<dbReference type="Gene3D" id="3.40.50.11540">
    <property type="entry name" value="NADH-ubiquinone oxidoreductase 51kDa subunit"/>
    <property type="match status" value="1"/>
</dbReference>
<dbReference type="InterPro" id="IPR010208">
    <property type="entry name" value="Ion_transpt_RnfC/RsxC"/>
</dbReference>
<gene>
    <name evidence="8" type="primary">rnfC</name>
    <name evidence="11" type="ORF">DIZ79_16545</name>
</gene>
<evidence type="ECO:0000256" key="4">
    <source>
        <dbReference type="ARBA" id="ARBA00022737"/>
    </source>
</evidence>
<dbReference type="Pfam" id="PF01512">
    <property type="entry name" value="Complex1_51K"/>
    <property type="match status" value="1"/>
</dbReference>
<comment type="cofactor">
    <cofactor evidence="8">
        <name>[4Fe-4S] cluster</name>
        <dbReference type="ChEBI" id="CHEBI:49883"/>
    </cofactor>
    <text evidence="8">Binds 2 [4Fe-4S] clusters per subunit.</text>
</comment>
<keyword evidence="4 8" id="KW-0677">Repeat</keyword>
<dbReference type="PROSITE" id="PS00198">
    <property type="entry name" value="4FE4S_FER_1"/>
    <property type="match status" value="1"/>
</dbReference>
<keyword evidence="7 8" id="KW-0411">Iron-sulfur</keyword>
<dbReference type="NCBIfam" id="NF003454">
    <property type="entry name" value="PRK05035.1"/>
    <property type="match status" value="1"/>
</dbReference>
<comment type="function">
    <text evidence="8">Part of a membrane-bound complex that couples electron transfer with translocation of ions across the membrane.</text>
</comment>
<feature type="domain" description="4Fe-4S ferredoxin-type" evidence="10">
    <location>
        <begin position="405"/>
        <end position="434"/>
    </location>
</feature>
<dbReference type="GO" id="GO:0009055">
    <property type="term" value="F:electron transfer activity"/>
    <property type="evidence" value="ECO:0007669"/>
    <property type="project" value="InterPro"/>
</dbReference>
<keyword evidence="8" id="KW-0997">Cell inner membrane</keyword>
<feature type="binding site" evidence="8">
    <location>
        <position position="380"/>
    </location>
    <ligand>
        <name>[4Fe-4S] cluster</name>
        <dbReference type="ChEBI" id="CHEBI:49883"/>
        <label>1</label>
    </ligand>
</feature>
<keyword evidence="1 8" id="KW-0813">Transport</keyword>
<accession>A0A370DLU8</accession>
<comment type="subcellular location">
    <subcellularLocation>
        <location evidence="8">Cell inner membrane</location>
        <topology evidence="8">Peripheral membrane protein</topology>
    </subcellularLocation>
</comment>
<dbReference type="InterPro" id="IPR011538">
    <property type="entry name" value="Nuo51_FMN-bd"/>
</dbReference>
<evidence type="ECO:0000256" key="3">
    <source>
        <dbReference type="ARBA" id="ARBA00022723"/>
    </source>
</evidence>
<dbReference type="NCBIfam" id="TIGR01945">
    <property type="entry name" value="rnfC"/>
    <property type="match status" value="1"/>
</dbReference>
<dbReference type="Gene3D" id="3.30.70.20">
    <property type="match status" value="1"/>
</dbReference>
<comment type="similarity">
    <text evidence="8">Belongs to the 4Fe4S bacterial-type ferredoxin family. RnfC subfamily.</text>
</comment>